<reference evidence="2" key="1">
    <citation type="journal article" date="2019" name="Int. J. Syst. Evol. Microbiol.">
        <title>The Global Catalogue of Microorganisms (GCM) 10K type strain sequencing project: providing services to taxonomists for standard genome sequencing and annotation.</title>
        <authorList>
            <consortium name="The Broad Institute Genomics Platform"/>
            <consortium name="The Broad Institute Genome Sequencing Center for Infectious Disease"/>
            <person name="Wu L."/>
            <person name="Ma J."/>
        </authorList>
    </citation>
    <scope>NUCLEOTIDE SEQUENCE [LARGE SCALE GENOMIC DNA]</scope>
    <source>
        <strain evidence="2">KCTC 42441</strain>
    </source>
</reference>
<name>A0ABV7XNX0_9GAMM</name>
<dbReference type="EMBL" id="JBHRYA010000007">
    <property type="protein sequence ID" value="MFC3716844.1"/>
    <property type="molecule type" value="Genomic_DNA"/>
</dbReference>
<sequence length="85" mass="9407">MDTRPIYAPSDFRLGDDGLAGVQRGNDDLVGTGTWAPPAERECAPLPVYPQTFDPLFEELDQLLARIREMVAECPPAYAGEERRA</sequence>
<evidence type="ECO:0000313" key="1">
    <source>
        <dbReference type="EMBL" id="MFC3716844.1"/>
    </source>
</evidence>
<protein>
    <submittedName>
        <fullName evidence="1">Uncharacterized protein</fullName>
    </submittedName>
</protein>
<dbReference type="RefSeq" id="WP_386744297.1">
    <property type="nucleotide sequence ID" value="NZ_JBHRYA010000007.1"/>
</dbReference>
<proteinExistence type="predicted"/>
<dbReference type="Proteomes" id="UP001595705">
    <property type="component" value="Unassembled WGS sequence"/>
</dbReference>
<organism evidence="1 2">
    <name type="scientific">Luteimonas soli</name>
    <dbReference type="NCBI Taxonomy" id="1648966"/>
    <lineage>
        <taxon>Bacteria</taxon>
        <taxon>Pseudomonadati</taxon>
        <taxon>Pseudomonadota</taxon>
        <taxon>Gammaproteobacteria</taxon>
        <taxon>Lysobacterales</taxon>
        <taxon>Lysobacteraceae</taxon>
        <taxon>Luteimonas</taxon>
    </lineage>
</organism>
<evidence type="ECO:0000313" key="2">
    <source>
        <dbReference type="Proteomes" id="UP001595705"/>
    </source>
</evidence>
<accession>A0ABV7XNX0</accession>
<keyword evidence="2" id="KW-1185">Reference proteome</keyword>
<comment type="caution">
    <text evidence="1">The sequence shown here is derived from an EMBL/GenBank/DDBJ whole genome shotgun (WGS) entry which is preliminary data.</text>
</comment>
<gene>
    <name evidence="1" type="ORF">ACFONC_11845</name>
</gene>